<name>A0A226CZH7_FOLCA</name>
<protein>
    <submittedName>
        <fullName evidence="2">Uncharacterized protein</fullName>
    </submittedName>
</protein>
<dbReference type="Proteomes" id="UP000198287">
    <property type="component" value="Unassembled WGS sequence"/>
</dbReference>
<feature type="region of interest" description="Disordered" evidence="1">
    <location>
        <begin position="1"/>
        <end position="21"/>
    </location>
</feature>
<evidence type="ECO:0000313" key="3">
    <source>
        <dbReference type="Proteomes" id="UP000198287"/>
    </source>
</evidence>
<dbReference type="AlphaFoldDB" id="A0A226CZH7"/>
<sequence>MDQPSRSEPREHSCSHNYPPEMRFDVPELSENLLSQADAVRKICIFEHKSVFSAYTNAVITAINQSNPMDIMDMLQSLLTQWAEQVTNEFATLDMVEESYQPYFDGLCEPQRWDIYPGFPIRLRGIAVGLRTRNNRSKWRNVIASAWFPIGCCALDGFTLDYLTEKLRFSLVEVGATLQGGAFRQPKILIPQSTRIFGHSEQNLWNLGYSSVINILPGVDIPPPKCIDE</sequence>
<gene>
    <name evidence="2" type="ORF">Fcan01_26861</name>
</gene>
<evidence type="ECO:0000313" key="2">
    <source>
        <dbReference type="EMBL" id="OXA38353.1"/>
    </source>
</evidence>
<keyword evidence="3" id="KW-1185">Reference proteome</keyword>
<dbReference type="EMBL" id="LNIX01000046">
    <property type="protein sequence ID" value="OXA38353.1"/>
    <property type="molecule type" value="Genomic_DNA"/>
</dbReference>
<comment type="caution">
    <text evidence="2">The sequence shown here is derived from an EMBL/GenBank/DDBJ whole genome shotgun (WGS) entry which is preliminary data.</text>
</comment>
<accession>A0A226CZH7</accession>
<proteinExistence type="predicted"/>
<organism evidence="2 3">
    <name type="scientific">Folsomia candida</name>
    <name type="common">Springtail</name>
    <dbReference type="NCBI Taxonomy" id="158441"/>
    <lineage>
        <taxon>Eukaryota</taxon>
        <taxon>Metazoa</taxon>
        <taxon>Ecdysozoa</taxon>
        <taxon>Arthropoda</taxon>
        <taxon>Hexapoda</taxon>
        <taxon>Collembola</taxon>
        <taxon>Entomobryomorpha</taxon>
        <taxon>Isotomoidea</taxon>
        <taxon>Isotomidae</taxon>
        <taxon>Proisotominae</taxon>
        <taxon>Folsomia</taxon>
    </lineage>
</organism>
<evidence type="ECO:0000256" key="1">
    <source>
        <dbReference type="SAM" id="MobiDB-lite"/>
    </source>
</evidence>
<feature type="compositionally biased region" description="Basic and acidic residues" evidence="1">
    <location>
        <begin position="1"/>
        <end position="14"/>
    </location>
</feature>
<reference evidence="2 3" key="1">
    <citation type="submission" date="2015-12" db="EMBL/GenBank/DDBJ databases">
        <title>The genome of Folsomia candida.</title>
        <authorList>
            <person name="Faddeeva A."/>
            <person name="Derks M.F."/>
            <person name="Anvar Y."/>
            <person name="Smit S."/>
            <person name="Van Straalen N."/>
            <person name="Roelofs D."/>
        </authorList>
    </citation>
    <scope>NUCLEOTIDE SEQUENCE [LARGE SCALE GENOMIC DNA]</scope>
    <source>
        <strain evidence="2 3">VU population</strain>
        <tissue evidence="2">Whole body</tissue>
    </source>
</reference>